<accession>A0A9Q0L8B8</accession>
<dbReference type="OrthoDB" id="19599at2759"/>
<evidence type="ECO:0000313" key="2">
    <source>
        <dbReference type="Proteomes" id="UP001149090"/>
    </source>
</evidence>
<keyword evidence="2" id="KW-1185">Reference proteome</keyword>
<dbReference type="OMA" id="HFIFTRI"/>
<dbReference type="EMBL" id="JAPDFW010000139">
    <property type="protein sequence ID" value="KAJ5066620.1"/>
    <property type="molecule type" value="Genomic_DNA"/>
</dbReference>
<protein>
    <submittedName>
        <fullName evidence="1">Uncharacterized protein</fullName>
    </submittedName>
</protein>
<evidence type="ECO:0000313" key="1">
    <source>
        <dbReference type="EMBL" id="KAJ5066620.1"/>
    </source>
</evidence>
<dbReference type="SUPFAM" id="SSF52540">
    <property type="entry name" value="P-loop containing nucleoside triphosphate hydrolases"/>
    <property type="match status" value="1"/>
</dbReference>
<dbReference type="Gene3D" id="3.40.50.300">
    <property type="entry name" value="P-loop containing nucleotide triphosphate hydrolases"/>
    <property type="match status" value="1"/>
</dbReference>
<name>A0A9Q0L8B8_ANAIG</name>
<organism evidence="1 2">
    <name type="scientific">Anaeramoeba ignava</name>
    <name type="common">Anaerobic marine amoeba</name>
    <dbReference type="NCBI Taxonomy" id="1746090"/>
    <lineage>
        <taxon>Eukaryota</taxon>
        <taxon>Metamonada</taxon>
        <taxon>Anaeramoebidae</taxon>
        <taxon>Anaeramoeba</taxon>
    </lineage>
</organism>
<dbReference type="Proteomes" id="UP001149090">
    <property type="component" value="Unassembled WGS sequence"/>
</dbReference>
<comment type="caution">
    <text evidence="1">The sequence shown here is derived from an EMBL/GenBank/DDBJ whole genome shotgun (WGS) entry which is preliminary data.</text>
</comment>
<proteinExistence type="predicted"/>
<dbReference type="AlphaFoldDB" id="A0A9Q0L8B8"/>
<dbReference type="InterPro" id="IPR027417">
    <property type="entry name" value="P-loop_NTPase"/>
</dbReference>
<sequence>MFFNFSRIFNWLISSKIAQKLIKENEISTQITSSILLSLFIVYVFKKCFINIHFIFTRIPLFIIGNSGTSKSTSLKFILKLFNENENELNLPNLQINKIECSQILSPIQLHNQFNNSEKLFQNYKKEIIPIIILKEFTNLKDKTLMTLNLEIEKIQKDIQLTKLESFLTKPSLILFSNQFSKMNYISTGIILNNELPNETELESITKEILNSFPRESPEYYFKYFVKIFNGICQNQKILISKQTNLIKIQEKLNKNFYGIYDYYFFLNNIGFYFSKNNYSIFSDILFNSLYRNFGIRGKILKEVLKLNQIDGFEIIPKFDLEKLITENLYKTKLQEESDQSYFEFMKTSRYLMLIISHISIFSIIYQKYFPDSIVIFDKDLLLLFDKSLNISTIPKEEKIKEKLFNIEYCISEGKILVIFDYQKIYPFLNNLLNQDFDEENGKFYTKIQFYNEERKVFINPKFRLVLVTIKENDYEFKEQNLLNHFEKHFIDGSTTSSSSLNSFFILFLLSKKSKFPQEN</sequence>
<reference evidence="1" key="1">
    <citation type="submission" date="2022-10" db="EMBL/GenBank/DDBJ databases">
        <title>Novel sulphate-reducing endosymbionts in the free-living metamonad Anaeramoeba.</title>
        <authorList>
            <person name="Jerlstrom-Hultqvist J."/>
            <person name="Cepicka I."/>
            <person name="Gallot-Lavallee L."/>
            <person name="Salas-Leiva D."/>
            <person name="Curtis B.A."/>
            <person name="Zahonova K."/>
            <person name="Pipaliya S."/>
            <person name="Dacks J."/>
            <person name="Roger A.J."/>
        </authorList>
    </citation>
    <scope>NUCLEOTIDE SEQUENCE</scope>
    <source>
        <strain evidence="1">BMAN</strain>
    </source>
</reference>
<gene>
    <name evidence="1" type="ORF">M0811_13475</name>
</gene>